<dbReference type="Proteomes" id="UP000189443">
    <property type="component" value="Chromosome"/>
</dbReference>
<organism evidence="1 2">
    <name type="scientific">Streptomyces pactum</name>
    <dbReference type="NCBI Taxonomy" id="68249"/>
    <lineage>
        <taxon>Bacteria</taxon>
        <taxon>Bacillati</taxon>
        <taxon>Actinomycetota</taxon>
        <taxon>Actinomycetes</taxon>
        <taxon>Kitasatosporales</taxon>
        <taxon>Streptomycetaceae</taxon>
        <taxon>Streptomyces</taxon>
    </lineage>
</organism>
<sequence>MTDQLTISTLTLRHRIPDDWAADPWAEVRPLIDGVDALGEVHPEGLAPSCRHWTGPAENWPLAVTREPRRIMITEPTCTAGCCGALYVTMRREGDRVIWDAWENTSDITALPADITFDADQYEAELARAAADRGWEEPVDTVARLLGQTLADSGWFERWGCVLTGVWPRREEPDVPKELTSPEGVDVEFHHVQAPGERACSYAYELFITSDQPLEEQVQQLAASILADDPRKTAELRER</sequence>
<dbReference type="AlphaFoldDB" id="A0A1S6JK28"/>
<dbReference type="KEGG" id="spac:B1H29_20315"/>
<evidence type="ECO:0000313" key="2">
    <source>
        <dbReference type="Proteomes" id="UP000189443"/>
    </source>
</evidence>
<proteinExistence type="predicted"/>
<protein>
    <submittedName>
        <fullName evidence="1">Uncharacterized protein</fullName>
    </submittedName>
</protein>
<name>A0A1S6JK28_9ACTN</name>
<dbReference type="RefSeq" id="WP_055417818.1">
    <property type="nucleotide sequence ID" value="NZ_CP019724.1"/>
</dbReference>
<dbReference type="EMBL" id="CP019724">
    <property type="protein sequence ID" value="AQS72104.1"/>
    <property type="molecule type" value="Genomic_DNA"/>
</dbReference>
<evidence type="ECO:0000313" key="1">
    <source>
        <dbReference type="EMBL" id="AQS72104.1"/>
    </source>
</evidence>
<keyword evidence="2" id="KW-1185">Reference proteome</keyword>
<reference evidence="1 2" key="1">
    <citation type="submission" date="2017-02" db="EMBL/GenBank/DDBJ databases">
        <title>Streptomyces pactum ACT12 Genome sequencing and assembly.</title>
        <authorList>
            <person name="Xue Q."/>
            <person name="Yan X."/>
            <person name="Jia L."/>
            <person name="Yan H."/>
        </authorList>
    </citation>
    <scope>NUCLEOTIDE SEQUENCE [LARGE SCALE GENOMIC DNA]</scope>
    <source>
        <strain evidence="1 2">ACT12</strain>
    </source>
</reference>
<gene>
    <name evidence="1" type="ORF">B1H29_20315</name>
</gene>
<accession>A0A1S6JK28</accession>
<dbReference type="OrthoDB" id="3369278at2"/>